<dbReference type="CDD" id="cd00047">
    <property type="entry name" value="PTPc"/>
    <property type="match status" value="1"/>
</dbReference>
<dbReference type="PRINTS" id="PR00700">
    <property type="entry name" value="PRTYPHPHTASE"/>
</dbReference>
<dbReference type="GO" id="GO:0004725">
    <property type="term" value="F:protein tyrosine phosphatase activity"/>
    <property type="evidence" value="ECO:0007669"/>
    <property type="project" value="InterPro"/>
</dbReference>
<dbReference type="PROSITE" id="PS50055">
    <property type="entry name" value="TYR_PHOSPHATASE_PTP"/>
    <property type="match status" value="1"/>
</dbReference>
<dbReference type="SUPFAM" id="SSF52799">
    <property type="entry name" value="(Phosphotyrosine protein) phosphatases II"/>
    <property type="match status" value="1"/>
</dbReference>
<feature type="domain" description="Tyrosine-protein phosphatase" evidence="2">
    <location>
        <begin position="27"/>
        <end position="318"/>
    </location>
</feature>
<gene>
    <name evidence="4" type="ORF">CYY_007464</name>
</gene>
<dbReference type="InterPro" id="IPR016130">
    <property type="entry name" value="Tyr_Pase_AS"/>
</dbReference>
<organism evidence="4 5">
    <name type="scientific">Polysphondylium violaceum</name>
    <dbReference type="NCBI Taxonomy" id="133409"/>
    <lineage>
        <taxon>Eukaryota</taxon>
        <taxon>Amoebozoa</taxon>
        <taxon>Evosea</taxon>
        <taxon>Eumycetozoa</taxon>
        <taxon>Dictyostelia</taxon>
        <taxon>Dictyosteliales</taxon>
        <taxon>Dictyosteliaceae</taxon>
        <taxon>Polysphondylium</taxon>
    </lineage>
</organism>
<dbReference type="InterPro" id="IPR050348">
    <property type="entry name" value="Protein-Tyr_Phosphatase"/>
</dbReference>
<dbReference type="OrthoDB" id="165498at2759"/>
<accession>A0A8J4PQE5</accession>
<keyword evidence="5" id="KW-1185">Reference proteome</keyword>
<dbReference type="PANTHER" id="PTHR19134:SF546">
    <property type="entry name" value="TYROSINE-PROTEIN PHOSPHATASE 2"/>
    <property type="match status" value="1"/>
</dbReference>
<dbReference type="SMART" id="SM00404">
    <property type="entry name" value="PTPc_motif"/>
    <property type="match status" value="1"/>
</dbReference>
<dbReference type="EMBL" id="AJWJ01000400">
    <property type="protein sequence ID" value="KAF2071212.1"/>
    <property type="molecule type" value="Genomic_DNA"/>
</dbReference>
<dbReference type="Proteomes" id="UP000695562">
    <property type="component" value="Unassembled WGS sequence"/>
</dbReference>
<evidence type="ECO:0000313" key="5">
    <source>
        <dbReference type="Proteomes" id="UP000695562"/>
    </source>
</evidence>
<sequence>MDDSYDMFEIKPNSSIIEHFNNQPTCIDKEFNFILQKTDLKSIETSPDKFKSALLEKNKAKNRYSNVLPFEETRVKLTIDEDDIEDLNYSDGSYDSDQDSDSENDFEREEPSDYINASLICNGTYICTQGPLLNTIYDFWKMIYEQKSNIIVMLTKVEENLKIKCDKYWPEKDEMKCGKFIVKFETSLIIPDVLLRREFTLHNTKTKESRRVSHFQYTTWPDHGTPVSTTNFLKFISHVDHEKRVGPIVVHCSAGIGRSGTFCVIHHVVSSFIKQYEEKKQLSSLNLPKTVVEMRHQRPGMVQTRDQYRFCYLAISETMNSTLKKVQKTRKGLSYSYSAIPLTGIDNE</sequence>
<evidence type="ECO:0008006" key="6">
    <source>
        <dbReference type="Google" id="ProtNLM"/>
    </source>
</evidence>
<evidence type="ECO:0000259" key="2">
    <source>
        <dbReference type="PROSITE" id="PS50055"/>
    </source>
</evidence>
<dbReference type="InterPro" id="IPR029021">
    <property type="entry name" value="Prot-tyrosine_phosphatase-like"/>
</dbReference>
<reference evidence="4" key="1">
    <citation type="submission" date="2020-01" db="EMBL/GenBank/DDBJ databases">
        <title>Development of genomics and gene disruption for Polysphondylium violaceum indicates a role for the polyketide synthase stlB in stalk morphogenesis.</title>
        <authorList>
            <person name="Narita B."/>
            <person name="Kawabe Y."/>
            <person name="Kin K."/>
            <person name="Saito T."/>
            <person name="Gibbs R."/>
            <person name="Kuspa A."/>
            <person name="Muzny D."/>
            <person name="Queller D."/>
            <person name="Richards S."/>
            <person name="Strassman J."/>
            <person name="Sucgang R."/>
            <person name="Worley K."/>
            <person name="Schaap P."/>
        </authorList>
    </citation>
    <scope>NUCLEOTIDE SEQUENCE</scope>
    <source>
        <strain evidence="4">QSvi11</strain>
    </source>
</reference>
<comment type="caution">
    <text evidence="4">The sequence shown here is derived from an EMBL/GenBank/DDBJ whole genome shotgun (WGS) entry which is preliminary data.</text>
</comment>
<evidence type="ECO:0000259" key="3">
    <source>
        <dbReference type="PROSITE" id="PS50056"/>
    </source>
</evidence>
<evidence type="ECO:0000256" key="1">
    <source>
        <dbReference type="SAM" id="MobiDB-lite"/>
    </source>
</evidence>
<proteinExistence type="predicted"/>
<dbReference type="PROSITE" id="PS50056">
    <property type="entry name" value="TYR_PHOSPHATASE_2"/>
    <property type="match status" value="1"/>
</dbReference>
<evidence type="ECO:0000313" key="4">
    <source>
        <dbReference type="EMBL" id="KAF2071212.1"/>
    </source>
</evidence>
<dbReference type="AlphaFoldDB" id="A0A8J4PQE5"/>
<feature type="domain" description="Tyrosine specific protein phosphatases" evidence="3">
    <location>
        <begin position="230"/>
        <end position="309"/>
    </location>
</feature>
<protein>
    <recommendedName>
        <fullName evidence="6">Protein tyrosine phosphatase</fullName>
    </recommendedName>
</protein>
<dbReference type="InterPro" id="IPR000242">
    <property type="entry name" value="PTP_cat"/>
</dbReference>
<dbReference type="PANTHER" id="PTHR19134">
    <property type="entry name" value="RECEPTOR-TYPE TYROSINE-PROTEIN PHOSPHATASE"/>
    <property type="match status" value="1"/>
</dbReference>
<dbReference type="Gene3D" id="3.90.190.10">
    <property type="entry name" value="Protein tyrosine phosphatase superfamily"/>
    <property type="match status" value="1"/>
</dbReference>
<name>A0A8J4PQE5_9MYCE</name>
<dbReference type="InterPro" id="IPR000387">
    <property type="entry name" value="Tyr_Pase_dom"/>
</dbReference>
<dbReference type="PROSITE" id="PS00383">
    <property type="entry name" value="TYR_PHOSPHATASE_1"/>
    <property type="match status" value="1"/>
</dbReference>
<dbReference type="InterPro" id="IPR003595">
    <property type="entry name" value="Tyr_Pase_cat"/>
</dbReference>
<feature type="region of interest" description="Disordered" evidence="1">
    <location>
        <begin position="87"/>
        <end position="108"/>
    </location>
</feature>
<dbReference type="SMART" id="SM00194">
    <property type="entry name" value="PTPc"/>
    <property type="match status" value="1"/>
</dbReference>
<dbReference type="Pfam" id="PF00102">
    <property type="entry name" value="Y_phosphatase"/>
    <property type="match status" value="1"/>
</dbReference>